<protein>
    <recommendedName>
        <fullName evidence="4">Nuclear transport factor 2 family protein</fullName>
    </recommendedName>
</protein>
<organism evidence="2 3">
    <name type="scientific">Pedobacter planticolens</name>
    <dbReference type="NCBI Taxonomy" id="2679964"/>
    <lineage>
        <taxon>Bacteria</taxon>
        <taxon>Pseudomonadati</taxon>
        <taxon>Bacteroidota</taxon>
        <taxon>Sphingobacteriia</taxon>
        <taxon>Sphingobacteriales</taxon>
        <taxon>Sphingobacteriaceae</taxon>
        <taxon>Pedobacter</taxon>
    </lineage>
</organism>
<feature type="chain" id="PRO_5037725564" description="Nuclear transport factor 2 family protein" evidence="1">
    <location>
        <begin position="22"/>
        <end position="166"/>
    </location>
</feature>
<keyword evidence="3" id="KW-1185">Reference proteome</keyword>
<reference evidence="2" key="1">
    <citation type="submission" date="2019-11" db="EMBL/GenBank/DDBJ databases">
        <title>Description of Pedobacter sp. LMG 31464T.</title>
        <authorList>
            <person name="Carlier A."/>
            <person name="Qi S."/>
            <person name="Vandamme P."/>
        </authorList>
    </citation>
    <scope>NUCLEOTIDE SEQUENCE</scope>
    <source>
        <strain evidence="2">LMG 31464</strain>
    </source>
</reference>
<dbReference type="Proteomes" id="UP000601055">
    <property type="component" value="Unassembled WGS sequence"/>
</dbReference>
<proteinExistence type="predicted"/>
<accession>A0A923DY39</accession>
<dbReference type="AlphaFoldDB" id="A0A923DY39"/>
<name>A0A923DY39_9SPHI</name>
<evidence type="ECO:0008006" key="4">
    <source>
        <dbReference type="Google" id="ProtNLM"/>
    </source>
</evidence>
<gene>
    <name evidence="2" type="ORF">GM921_11905</name>
</gene>
<feature type="signal peptide" evidence="1">
    <location>
        <begin position="1"/>
        <end position="21"/>
    </location>
</feature>
<sequence>MKIKLILLVTLTIFSTTVCHAQNDKMYNALHKAIKLNDKAFYSDEFYEKAHAFSINIGVNNKGIVDTVIISKKDDKELNKLFDFKTIINKIQMDKLNFIGYKNELLALVVMVFRGDDYFLKINNGDQLISEWLAISSTTSKNEKMKRKQIFLSPIVIESRGKPIKN</sequence>
<evidence type="ECO:0000313" key="3">
    <source>
        <dbReference type="Proteomes" id="UP000601055"/>
    </source>
</evidence>
<comment type="caution">
    <text evidence="2">The sequence shown here is derived from an EMBL/GenBank/DDBJ whole genome shotgun (WGS) entry which is preliminary data.</text>
</comment>
<dbReference type="RefSeq" id="WP_182922862.1">
    <property type="nucleotide sequence ID" value="NZ_WNXD01000002.1"/>
</dbReference>
<evidence type="ECO:0000313" key="2">
    <source>
        <dbReference type="EMBL" id="MBB2146194.1"/>
    </source>
</evidence>
<evidence type="ECO:0000256" key="1">
    <source>
        <dbReference type="SAM" id="SignalP"/>
    </source>
</evidence>
<dbReference type="EMBL" id="WNXD01000002">
    <property type="protein sequence ID" value="MBB2146194.1"/>
    <property type="molecule type" value="Genomic_DNA"/>
</dbReference>
<keyword evidence="1" id="KW-0732">Signal</keyword>